<protein>
    <submittedName>
        <fullName evidence="1">Uncharacterized protein</fullName>
    </submittedName>
</protein>
<dbReference type="AlphaFoldDB" id="A0A4Y7JBW3"/>
<dbReference type="PANTHER" id="PTHR13107:SF0">
    <property type="entry name" value="N6-ADENOSINE-METHYLTRANSFERASE NON-CATALYTIC SUBUNIT"/>
    <property type="match status" value="1"/>
</dbReference>
<reference evidence="1 2" key="1">
    <citation type="journal article" date="2018" name="Science">
        <title>The opium poppy genome and morphinan production.</title>
        <authorList>
            <person name="Guo L."/>
            <person name="Winzer T."/>
            <person name="Yang X."/>
            <person name="Li Y."/>
            <person name="Ning Z."/>
            <person name="He Z."/>
            <person name="Teodor R."/>
            <person name="Lu Y."/>
            <person name="Bowser T.A."/>
            <person name="Graham I.A."/>
            <person name="Ye K."/>
        </authorList>
    </citation>
    <scope>NUCLEOTIDE SEQUENCE [LARGE SCALE GENOMIC DNA]</scope>
    <source>
        <strain evidence="2">cv. HN1</strain>
        <tissue evidence="1">Leaves</tissue>
    </source>
</reference>
<evidence type="ECO:0000313" key="2">
    <source>
        <dbReference type="Proteomes" id="UP000316621"/>
    </source>
</evidence>
<dbReference type="GO" id="GO:0003729">
    <property type="term" value="F:mRNA binding"/>
    <property type="evidence" value="ECO:0007669"/>
    <property type="project" value="TreeGrafter"/>
</dbReference>
<dbReference type="STRING" id="3469.A0A4Y7JBW3"/>
<proteinExistence type="predicted"/>
<dbReference type="GO" id="GO:0005634">
    <property type="term" value="C:nucleus"/>
    <property type="evidence" value="ECO:0007669"/>
    <property type="project" value="TreeGrafter"/>
</dbReference>
<evidence type="ECO:0000313" key="1">
    <source>
        <dbReference type="EMBL" id="RZC57288.1"/>
    </source>
</evidence>
<dbReference type="InterPro" id="IPR045123">
    <property type="entry name" value="METTL14-like"/>
</dbReference>
<dbReference type="PANTHER" id="PTHR13107">
    <property type="entry name" value="N6-ADENOSINE-METHYLTRANSFERASE NON-CATALYTIC SUBUNIT"/>
    <property type="match status" value="1"/>
</dbReference>
<sequence length="126" mass="14314">MGIMGRGMRTSFCKLGAPPVIGEPLGKAPSRGEQNDYSQKFVAIGTRLQNFVKETELTSAVQNYSKLQEFNQRKEERQIVGMLFHLPCITSASCASLFFSRLHRKNMFIEPLMLLTIWTTGHFKKN</sequence>
<dbReference type="Proteomes" id="UP000316621">
    <property type="component" value="Chromosome 4"/>
</dbReference>
<keyword evidence="2" id="KW-1185">Reference proteome</keyword>
<dbReference type="EMBL" id="CM010718">
    <property type="protein sequence ID" value="RZC57288.1"/>
    <property type="molecule type" value="Genomic_DNA"/>
</dbReference>
<accession>A0A4Y7JBW3</accession>
<dbReference type="Gramene" id="RZC57288">
    <property type="protein sequence ID" value="RZC57288"/>
    <property type="gene ID" value="C5167_004608"/>
</dbReference>
<name>A0A4Y7JBW3_PAPSO</name>
<organism evidence="1 2">
    <name type="scientific">Papaver somniferum</name>
    <name type="common">Opium poppy</name>
    <dbReference type="NCBI Taxonomy" id="3469"/>
    <lineage>
        <taxon>Eukaryota</taxon>
        <taxon>Viridiplantae</taxon>
        <taxon>Streptophyta</taxon>
        <taxon>Embryophyta</taxon>
        <taxon>Tracheophyta</taxon>
        <taxon>Spermatophyta</taxon>
        <taxon>Magnoliopsida</taxon>
        <taxon>Ranunculales</taxon>
        <taxon>Papaveraceae</taxon>
        <taxon>Papaveroideae</taxon>
        <taxon>Papaver</taxon>
    </lineage>
</organism>
<dbReference type="GO" id="GO:0036396">
    <property type="term" value="C:RNA N6-methyladenosine methyltransferase complex"/>
    <property type="evidence" value="ECO:0007669"/>
    <property type="project" value="TreeGrafter"/>
</dbReference>
<gene>
    <name evidence="1" type="ORF">C5167_004608</name>
</gene>